<dbReference type="PANTHER" id="PTHR42742">
    <property type="entry name" value="TRANSCRIPTIONAL REPRESSOR MPRA"/>
    <property type="match status" value="1"/>
</dbReference>
<dbReference type="AlphaFoldDB" id="A0A3D9B6M8"/>
<dbReference type="CDD" id="cd07010">
    <property type="entry name" value="cupin_PMI_type_I_N_bac"/>
    <property type="match status" value="1"/>
</dbReference>
<gene>
    <name evidence="3" type="ORF">DRF67_04835</name>
</gene>
<protein>
    <submittedName>
        <fullName evidence="3">Mannose-6-phosphate isomerase</fullName>
    </submittedName>
</protein>
<dbReference type="InterPro" id="IPR011051">
    <property type="entry name" value="RmlC_Cupin_sf"/>
</dbReference>
<evidence type="ECO:0000313" key="3">
    <source>
        <dbReference type="EMBL" id="REC48886.1"/>
    </source>
</evidence>
<dbReference type="InterPro" id="IPR014710">
    <property type="entry name" value="RmlC-like_jellyroll"/>
</dbReference>
<dbReference type="Proteomes" id="UP000256257">
    <property type="component" value="Unassembled WGS sequence"/>
</dbReference>
<dbReference type="GO" id="GO:0046872">
    <property type="term" value="F:metal ion binding"/>
    <property type="evidence" value="ECO:0007669"/>
    <property type="project" value="UniProtKB-KW"/>
</dbReference>
<dbReference type="RefSeq" id="WP_115927206.1">
    <property type="nucleotide sequence ID" value="NZ_QNVV01000003.1"/>
</dbReference>
<dbReference type="EMBL" id="QNVV01000003">
    <property type="protein sequence ID" value="REC48886.1"/>
    <property type="molecule type" value="Genomic_DNA"/>
</dbReference>
<evidence type="ECO:0000256" key="2">
    <source>
        <dbReference type="ARBA" id="ARBA00022833"/>
    </source>
</evidence>
<keyword evidence="3" id="KW-0413">Isomerase</keyword>
<dbReference type="PANTHER" id="PTHR42742:SF3">
    <property type="entry name" value="FRUCTOKINASE"/>
    <property type="match status" value="1"/>
</dbReference>
<proteinExistence type="predicted"/>
<keyword evidence="2" id="KW-0862">Zinc</keyword>
<dbReference type="GO" id="GO:0016853">
    <property type="term" value="F:isomerase activity"/>
    <property type="evidence" value="ECO:0007669"/>
    <property type="project" value="UniProtKB-KW"/>
</dbReference>
<comment type="caution">
    <text evidence="3">The sequence shown here is derived from an EMBL/GenBank/DDBJ whole genome shotgun (WGS) entry which is preliminary data.</text>
</comment>
<evidence type="ECO:0000256" key="1">
    <source>
        <dbReference type="ARBA" id="ARBA00022723"/>
    </source>
</evidence>
<accession>A0A3D9B6M8</accession>
<dbReference type="SUPFAM" id="SSF51182">
    <property type="entry name" value="RmlC-like cupins"/>
    <property type="match status" value="1"/>
</dbReference>
<reference evidence="3 4" key="1">
    <citation type="submission" date="2018-06" db="EMBL/GenBank/DDBJ databases">
        <title>Novel Chryseobacterium species.</title>
        <authorList>
            <person name="Newman J."/>
            <person name="Hugo C."/>
            <person name="Oosthuizen L."/>
            <person name="Charimba G."/>
        </authorList>
    </citation>
    <scope>NUCLEOTIDE SEQUENCE [LARGE SCALE GENOMIC DNA]</scope>
    <source>
        <strain evidence="3 4">7_F195</strain>
    </source>
</reference>
<name>A0A3D9B6M8_9FLAO</name>
<keyword evidence="4" id="KW-1185">Reference proteome</keyword>
<dbReference type="InterPro" id="IPR051804">
    <property type="entry name" value="Carb_Metab_Reg_Kinase/Isom"/>
</dbReference>
<evidence type="ECO:0000313" key="4">
    <source>
        <dbReference type="Proteomes" id="UP000256257"/>
    </source>
</evidence>
<dbReference type="OrthoDB" id="9808275at2"/>
<keyword evidence="1" id="KW-0479">Metal-binding</keyword>
<organism evidence="3 4">
    <name type="scientific">Chryseobacterium pennipullorum</name>
    <dbReference type="NCBI Taxonomy" id="2258963"/>
    <lineage>
        <taxon>Bacteria</taxon>
        <taxon>Pseudomonadati</taxon>
        <taxon>Bacteroidota</taxon>
        <taxon>Flavobacteriia</taxon>
        <taxon>Flavobacteriales</taxon>
        <taxon>Weeksellaceae</taxon>
        <taxon>Chryseobacterium group</taxon>
        <taxon>Chryseobacterium</taxon>
    </lineage>
</organism>
<sequence>MKSNFNKYPVVNVQGSTCTVDWKNIAEQLTREAPQTIAIECYPGVFLEEIITSAKLLNPELIINTTEAMKTEDEIAAMVQKYVTDDPVFGYISPLELEDYFDQTKIAALQNMIGDLNGRAVVVGPGATLLCRQPDLSVYADMPRWEIQMRYRKNTACNLGKTNYTDSFAYQYKHAYFVDWRVCDRYKKRIFAACHFVLDTTIPLQPKMIRTDVLLEAFAKTVQQPFRVVPFFDPGPWGGQWLKEVCDLDRSQPNYAWGFDCVPEENSLLFGFGDDIMEVPSINLVFFQPEALLGKQVYEGFGDEFPIRFDFLDTMEGGNLSLQVHPLKEYIKEKFGMSYTQDESYYMLDAKEDAFVYLGLKENTDPEHMMNDLVMAQKEHIPFDAEQYVQKWPVRKHDHVSIPAGTVHCSGADSVVLEISATPYIFTFKLWDWGRMGLDGKPRPISLEHGQNVIQWDRTTSWTEKNILNLTEPIAEGDGWREERTGLDALSFIETRRHWFTKKVVHHTEGVVNVVNLVEGREVIVESPDHDFEPYIIHYAETFIVPAHIGTYTITPYGESAGKECATIKASIRTEMITHKVLN</sequence>
<dbReference type="Gene3D" id="2.60.120.10">
    <property type="entry name" value="Jelly Rolls"/>
    <property type="match status" value="1"/>
</dbReference>